<dbReference type="GO" id="GO:0004519">
    <property type="term" value="F:endonuclease activity"/>
    <property type="evidence" value="ECO:0007669"/>
    <property type="project" value="UniProtKB-KW"/>
</dbReference>
<comment type="caution">
    <text evidence="1">The sequence shown here is derived from an EMBL/GenBank/DDBJ whole genome shotgun (WGS) entry which is preliminary data.</text>
</comment>
<dbReference type="Proteomes" id="UP000072989">
    <property type="component" value="Unassembled WGS sequence"/>
</dbReference>
<dbReference type="PATRIC" id="fig|1303.87.peg.2246"/>
<keyword evidence="1" id="KW-0255">Endonuclease</keyword>
<dbReference type="Gene3D" id="3.40.50.150">
    <property type="entry name" value="Vaccinia Virus protein VP39"/>
    <property type="match status" value="1"/>
</dbReference>
<keyword evidence="1" id="KW-0540">Nuclease</keyword>
<gene>
    <name evidence="1" type="ORF">SORDD17_01852</name>
</gene>
<keyword evidence="1" id="KW-0378">Hydrolase</keyword>
<reference evidence="1 2" key="1">
    <citation type="submission" date="2016-01" db="EMBL/GenBank/DDBJ databases">
        <title>Highly variable Streptococcus oralis are common among viridans streptococci isolated from primates.</title>
        <authorList>
            <person name="Denapaite D."/>
            <person name="Rieger M."/>
            <person name="Koendgen S."/>
            <person name="Brueckner R."/>
            <person name="Ochigava I."/>
            <person name="Kappeler P."/>
            <person name="Maetz-Rensing K."/>
            <person name="Leendertz F."/>
            <person name="Hakenbeck R."/>
        </authorList>
    </citation>
    <scope>NUCLEOTIDE SEQUENCE [LARGE SCALE GENOMIC DNA]</scope>
    <source>
        <strain evidence="1 2">DD17</strain>
    </source>
</reference>
<dbReference type="InterPro" id="IPR029063">
    <property type="entry name" value="SAM-dependent_MTases_sf"/>
</dbReference>
<accession>A0A139RBP6</accession>
<name>A0A139RBP6_STROR</name>
<sequence>MAYGDRDLTLANFDRYVPDAVFYQVTGITTDQFRYLRDGGQDFAGHLFDRATFDEAIQEFLRKKEELADYFADQKEDIFDYIPPQKTNQIFTPKRVVKRMVDDLEQENPGIFDDPSKTFVDLYMKSGLYIAELVKRLYNSAGLQAAFPNPDDRLKHILEEQVYGFAPTEIIYHIAVNFIFGNLSHDISRKNFVQEDTIPAAKEGKVQELVDRYFDGN</sequence>
<dbReference type="SUPFAM" id="SSF53335">
    <property type="entry name" value="S-adenosyl-L-methionine-dependent methyltransferases"/>
    <property type="match status" value="1"/>
</dbReference>
<dbReference type="AlphaFoldDB" id="A0A139RBP6"/>
<organism evidence="1 2">
    <name type="scientific">Streptococcus oralis</name>
    <dbReference type="NCBI Taxonomy" id="1303"/>
    <lineage>
        <taxon>Bacteria</taxon>
        <taxon>Bacillati</taxon>
        <taxon>Bacillota</taxon>
        <taxon>Bacilli</taxon>
        <taxon>Lactobacillales</taxon>
        <taxon>Streptococcaceae</taxon>
        <taxon>Streptococcus</taxon>
    </lineage>
</organism>
<evidence type="ECO:0000313" key="1">
    <source>
        <dbReference type="EMBL" id="KXU12191.1"/>
    </source>
</evidence>
<dbReference type="EMBL" id="LQZE01000433">
    <property type="protein sequence ID" value="KXU12191.1"/>
    <property type="molecule type" value="Genomic_DNA"/>
</dbReference>
<evidence type="ECO:0000313" key="2">
    <source>
        <dbReference type="Proteomes" id="UP000072989"/>
    </source>
</evidence>
<protein>
    <submittedName>
        <fullName evidence="1">Type II restriction endonuclease</fullName>
    </submittedName>
</protein>
<proteinExistence type="predicted"/>